<name>A0A0C2CGT4_9BILA</name>
<dbReference type="EMBL" id="KN737065">
    <property type="protein sequence ID" value="KIH55593.1"/>
    <property type="molecule type" value="Genomic_DNA"/>
</dbReference>
<gene>
    <name evidence="1" type="ORF">ANCDUO_14246</name>
</gene>
<organism evidence="1 2">
    <name type="scientific">Ancylostoma duodenale</name>
    <dbReference type="NCBI Taxonomy" id="51022"/>
    <lineage>
        <taxon>Eukaryota</taxon>
        <taxon>Metazoa</taxon>
        <taxon>Ecdysozoa</taxon>
        <taxon>Nematoda</taxon>
        <taxon>Chromadorea</taxon>
        <taxon>Rhabditida</taxon>
        <taxon>Rhabditina</taxon>
        <taxon>Rhabditomorpha</taxon>
        <taxon>Strongyloidea</taxon>
        <taxon>Ancylostomatidae</taxon>
        <taxon>Ancylostomatinae</taxon>
        <taxon>Ancylostoma</taxon>
    </lineage>
</organism>
<accession>A0A0C2CGT4</accession>
<reference evidence="1 2" key="1">
    <citation type="submission" date="2013-12" db="EMBL/GenBank/DDBJ databases">
        <title>Draft genome of the parsitic nematode Ancylostoma duodenale.</title>
        <authorList>
            <person name="Mitreva M."/>
        </authorList>
    </citation>
    <scope>NUCLEOTIDE SEQUENCE [LARGE SCALE GENOMIC DNA]</scope>
    <source>
        <strain evidence="1 2">Zhejiang</strain>
    </source>
</reference>
<dbReference type="Proteomes" id="UP000054047">
    <property type="component" value="Unassembled WGS sequence"/>
</dbReference>
<evidence type="ECO:0000313" key="2">
    <source>
        <dbReference type="Proteomes" id="UP000054047"/>
    </source>
</evidence>
<dbReference type="OrthoDB" id="5867472at2759"/>
<evidence type="ECO:0000313" key="1">
    <source>
        <dbReference type="EMBL" id="KIH55593.1"/>
    </source>
</evidence>
<proteinExistence type="predicted"/>
<feature type="non-terminal residue" evidence="1">
    <location>
        <position position="106"/>
    </location>
</feature>
<dbReference type="AlphaFoldDB" id="A0A0C2CGT4"/>
<keyword evidence="2" id="KW-1185">Reference proteome</keyword>
<protein>
    <submittedName>
        <fullName evidence="1">Uncharacterized protein</fullName>
    </submittedName>
</protein>
<sequence>MNCERSAGNLGSLKGRLDFVKKSDHRVGGLPVVRLTSRGVQSRTALVQRWSLRRITCPAYLIQLGVSGSVPDLRLFTKGGTPYSGHVMRRNDHRWTRAVSDWTPRH</sequence>